<dbReference type="InterPro" id="IPR009818">
    <property type="entry name" value="PAM2_motif"/>
</dbReference>
<evidence type="ECO:0000313" key="1">
    <source>
        <dbReference type="EMBL" id="KAJ6812085.1"/>
    </source>
</evidence>
<comment type="caution">
    <text evidence="1">The sequence shown here is derived from an EMBL/GenBank/DDBJ whole genome shotgun (WGS) entry which is preliminary data.</text>
</comment>
<dbReference type="Pfam" id="PF07145">
    <property type="entry name" value="PAM2"/>
    <property type="match status" value="1"/>
</dbReference>
<reference evidence="1" key="1">
    <citation type="journal article" date="2023" name="GigaByte">
        <title>Genome assembly of the bearded iris, Iris pallida Lam.</title>
        <authorList>
            <person name="Bruccoleri R.E."/>
            <person name="Oakeley E.J."/>
            <person name="Faust A.M.E."/>
            <person name="Altorfer M."/>
            <person name="Dessus-Babus S."/>
            <person name="Burckhardt D."/>
            <person name="Oertli M."/>
            <person name="Naumann U."/>
            <person name="Petersen F."/>
            <person name="Wong J."/>
        </authorList>
    </citation>
    <scope>NUCLEOTIDE SEQUENCE</scope>
    <source>
        <strain evidence="1">GSM-AAB239-AS_SAM_17_03QT</strain>
    </source>
</reference>
<sequence length="196" mass="21822">MSTAAVGRSTLNPNAPLFIPAAYKQVEDFSPEWWELVNTTGWYRNHWFQQHQEEESFECEDVEDVANLLPDSIDLGAIDDLSSLGVDFVDEEGFFAAYDVIERGVALRKEDLMSGGCSAHFDISLETSLNLCGKLGSDLGFYLGSGSDVQSLMRSLSLKSPKNRAVVKPVLEPAKYKPAQCVSPKFSPRRIIQQPW</sequence>
<dbReference type="AlphaFoldDB" id="A0AAX6F843"/>
<gene>
    <name evidence="1" type="ORF">M6B38_151705</name>
</gene>
<reference evidence="1" key="2">
    <citation type="submission" date="2023-04" db="EMBL/GenBank/DDBJ databases">
        <authorList>
            <person name="Bruccoleri R.E."/>
            <person name="Oakeley E.J."/>
            <person name="Faust A.-M."/>
            <person name="Dessus-Babus S."/>
            <person name="Altorfer M."/>
            <person name="Burckhardt D."/>
            <person name="Oertli M."/>
            <person name="Naumann U."/>
            <person name="Petersen F."/>
            <person name="Wong J."/>
        </authorList>
    </citation>
    <scope>NUCLEOTIDE SEQUENCE</scope>
    <source>
        <strain evidence="1">GSM-AAB239-AS_SAM_17_03QT</strain>
        <tissue evidence="1">Leaf</tissue>
    </source>
</reference>
<dbReference type="PANTHER" id="PTHR33790:SF10">
    <property type="entry name" value="PROTEIN EARLY RESPONSIVE TO DEHYDRATION 15"/>
    <property type="match status" value="1"/>
</dbReference>
<dbReference type="EMBL" id="JANAVB010031415">
    <property type="protein sequence ID" value="KAJ6812085.1"/>
    <property type="molecule type" value="Genomic_DNA"/>
</dbReference>
<protein>
    <submittedName>
        <fullName evidence="1">Protein EARLY RESPONSIVE TO DEHYDRATION 15</fullName>
    </submittedName>
</protein>
<accession>A0AAX6F843</accession>
<name>A0AAX6F843_IRIPA</name>
<dbReference type="PANTHER" id="PTHR33790">
    <property type="entry name" value="OS05G0344200 PROTEIN"/>
    <property type="match status" value="1"/>
</dbReference>
<evidence type="ECO:0000313" key="2">
    <source>
        <dbReference type="Proteomes" id="UP001140949"/>
    </source>
</evidence>
<organism evidence="1 2">
    <name type="scientific">Iris pallida</name>
    <name type="common">Sweet iris</name>
    <dbReference type="NCBI Taxonomy" id="29817"/>
    <lineage>
        <taxon>Eukaryota</taxon>
        <taxon>Viridiplantae</taxon>
        <taxon>Streptophyta</taxon>
        <taxon>Embryophyta</taxon>
        <taxon>Tracheophyta</taxon>
        <taxon>Spermatophyta</taxon>
        <taxon>Magnoliopsida</taxon>
        <taxon>Liliopsida</taxon>
        <taxon>Asparagales</taxon>
        <taxon>Iridaceae</taxon>
        <taxon>Iridoideae</taxon>
        <taxon>Irideae</taxon>
        <taxon>Iris</taxon>
    </lineage>
</organism>
<keyword evidence="2" id="KW-1185">Reference proteome</keyword>
<proteinExistence type="predicted"/>
<dbReference type="Proteomes" id="UP001140949">
    <property type="component" value="Unassembled WGS sequence"/>
</dbReference>
<dbReference type="InterPro" id="IPR040414">
    <property type="entry name" value="CID1/CID2"/>
</dbReference>